<gene>
    <name evidence="2" type="ORF">EDC65_2118</name>
</gene>
<reference evidence="2 3" key="1">
    <citation type="submission" date="2018-11" db="EMBL/GenBank/DDBJ databases">
        <title>Genomic Encyclopedia of Type Strains, Phase IV (KMG-IV): sequencing the most valuable type-strain genomes for metagenomic binning, comparative biology and taxonomic classification.</title>
        <authorList>
            <person name="Goeker M."/>
        </authorList>
    </citation>
    <scope>NUCLEOTIDE SEQUENCE [LARGE SCALE GENOMIC DNA]</scope>
    <source>
        <strain evidence="2 3">DSM 5900</strain>
    </source>
</reference>
<evidence type="ECO:0000313" key="2">
    <source>
        <dbReference type="EMBL" id="ROQ00322.1"/>
    </source>
</evidence>
<dbReference type="Proteomes" id="UP000278222">
    <property type="component" value="Unassembled WGS sequence"/>
</dbReference>
<feature type="domain" description="NAD-dependent epimerase/dehydratase" evidence="1">
    <location>
        <begin position="9"/>
        <end position="201"/>
    </location>
</feature>
<dbReference type="PANTHER" id="PTHR48079">
    <property type="entry name" value="PROTEIN YEEZ"/>
    <property type="match status" value="1"/>
</dbReference>
<keyword evidence="3" id="KW-1185">Reference proteome</keyword>
<proteinExistence type="predicted"/>
<accession>A0A3N1M3K6</accession>
<evidence type="ECO:0000313" key="3">
    <source>
        <dbReference type="Proteomes" id="UP000278222"/>
    </source>
</evidence>
<dbReference type="PANTHER" id="PTHR48079:SF6">
    <property type="entry name" value="NAD(P)-BINDING DOMAIN-CONTAINING PROTEIN-RELATED"/>
    <property type="match status" value="1"/>
</dbReference>
<comment type="caution">
    <text evidence="2">The sequence shown here is derived from an EMBL/GenBank/DDBJ whole genome shotgun (WGS) entry which is preliminary data.</text>
</comment>
<dbReference type="InterPro" id="IPR001509">
    <property type="entry name" value="Epimerase_deHydtase"/>
</dbReference>
<dbReference type="SUPFAM" id="SSF51735">
    <property type="entry name" value="NAD(P)-binding Rossmann-fold domains"/>
    <property type="match status" value="1"/>
</dbReference>
<dbReference type="InterPro" id="IPR051783">
    <property type="entry name" value="NAD(P)-dependent_oxidoreduct"/>
</dbReference>
<dbReference type="RefSeq" id="WP_123689616.1">
    <property type="nucleotide sequence ID" value="NZ_AP019700.1"/>
</dbReference>
<evidence type="ECO:0000259" key="1">
    <source>
        <dbReference type="Pfam" id="PF01370"/>
    </source>
</evidence>
<dbReference type="EMBL" id="RJKX01000013">
    <property type="protein sequence ID" value="ROQ00322.1"/>
    <property type="molecule type" value="Genomic_DNA"/>
</dbReference>
<dbReference type="Gene3D" id="3.40.50.720">
    <property type="entry name" value="NAD(P)-binding Rossmann-like Domain"/>
    <property type="match status" value="1"/>
</dbReference>
<dbReference type="GO" id="GO:0005737">
    <property type="term" value="C:cytoplasm"/>
    <property type="evidence" value="ECO:0007669"/>
    <property type="project" value="TreeGrafter"/>
</dbReference>
<dbReference type="GO" id="GO:0004029">
    <property type="term" value="F:aldehyde dehydrogenase (NAD+) activity"/>
    <property type="evidence" value="ECO:0007669"/>
    <property type="project" value="TreeGrafter"/>
</dbReference>
<name>A0A3N1M3K6_9PROT</name>
<organism evidence="2 3">
    <name type="scientific">Stella humosa</name>
    <dbReference type="NCBI Taxonomy" id="94"/>
    <lineage>
        <taxon>Bacteria</taxon>
        <taxon>Pseudomonadati</taxon>
        <taxon>Pseudomonadota</taxon>
        <taxon>Alphaproteobacteria</taxon>
        <taxon>Rhodospirillales</taxon>
        <taxon>Stellaceae</taxon>
        <taxon>Stella</taxon>
    </lineage>
</organism>
<dbReference type="Pfam" id="PF01370">
    <property type="entry name" value="Epimerase"/>
    <property type="match status" value="1"/>
</dbReference>
<dbReference type="AlphaFoldDB" id="A0A3N1M3K6"/>
<sequence length="318" mass="33374">MDRARPVAAVTGATGFLGRPLVQALDACGYQVRILARRDPVDARWQDLALEVVPGGLGDAGALARLVSGAAVIVHAAGLVKAGRDQDLFAVNRDGTARLADAVRRHGATARLVLVSSLAARAPHLSAYAASKAAGEAAVIAALPPDQWLILRPTAIYGPGDRELLPFFQIARRGLMPMLGRPEARLTLLHVEDAAAMIASLAGDAPPGRIHALADGRPEGYGWTDVAAAMGAALGRPLRRLPIPVPALALLALGVSAIARATGRPAAMSPAKIREIAHPDWSIGADELPPAGMTIAKTQLTEGFRQTVEWYRVKNLLY</sequence>
<dbReference type="OrthoDB" id="9814124at2"/>
<dbReference type="InterPro" id="IPR036291">
    <property type="entry name" value="NAD(P)-bd_dom_sf"/>
</dbReference>
<protein>
    <submittedName>
        <fullName evidence="2">Nucleoside-diphosphate-sugar epimerase</fullName>
    </submittedName>
</protein>